<dbReference type="SUPFAM" id="SSF55073">
    <property type="entry name" value="Nucleotide cyclase"/>
    <property type="match status" value="1"/>
</dbReference>
<dbReference type="InterPro" id="IPR029787">
    <property type="entry name" value="Nucleotide_cyclase"/>
</dbReference>
<feature type="transmembrane region" description="Helical" evidence="1">
    <location>
        <begin position="324"/>
        <end position="346"/>
    </location>
</feature>
<evidence type="ECO:0000313" key="3">
    <source>
        <dbReference type="EMBL" id="TDO83505.1"/>
    </source>
</evidence>
<dbReference type="FunFam" id="3.30.70.270:FF:000001">
    <property type="entry name" value="Diguanylate cyclase domain protein"/>
    <property type="match status" value="1"/>
</dbReference>
<dbReference type="Gene3D" id="3.30.70.270">
    <property type="match status" value="1"/>
</dbReference>
<dbReference type="InterPro" id="IPR050469">
    <property type="entry name" value="Diguanylate_Cyclase"/>
</dbReference>
<dbReference type="CDD" id="cd01949">
    <property type="entry name" value="GGDEF"/>
    <property type="match status" value="1"/>
</dbReference>
<dbReference type="Pfam" id="PF00990">
    <property type="entry name" value="GGDEF"/>
    <property type="match status" value="1"/>
</dbReference>
<name>A0A4R6LHW6_9FIRM</name>
<dbReference type="PROSITE" id="PS50887">
    <property type="entry name" value="GGDEF"/>
    <property type="match status" value="1"/>
</dbReference>
<dbReference type="InterPro" id="IPR029150">
    <property type="entry name" value="dCache_3"/>
</dbReference>
<evidence type="ECO:0000259" key="2">
    <source>
        <dbReference type="PROSITE" id="PS50887"/>
    </source>
</evidence>
<feature type="domain" description="GGDEF" evidence="2">
    <location>
        <begin position="386"/>
        <end position="513"/>
    </location>
</feature>
<feature type="transmembrane region" description="Helical" evidence="1">
    <location>
        <begin position="12"/>
        <end position="32"/>
    </location>
</feature>
<keyword evidence="1" id="KW-0472">Membrane</keyword>
<keyword evidence="1" id="KW-0812">Transmembrane</keyword>
<proteinExistence type="predicted"/>
<protein>
    <submittedName>
        <fullName evidence="3">Diguanylate cyclase (GGDEF)-like protein</fullName>
    </submittedName>
</protein>
<dbReference type="PANTHER" id="PTHR45138:SF9">
    <property type="entry name" value="DIGUANYLATE CYCLASE DGCM-RELATED"/>
    <property type="match status" value="1"/>
</dbReference>
<dbReference type="PANTHER" id="PTHR45138">
    <property type="entry name" value="REGULATORY COMPONENTS OF SENSORY TRANSDUCTION SYSTEM"/>
    <property type="match status" value="1"/>
</dbReference>
<dbReference type="RefSeq" id="WP_166638046.1">
    <property type="nucleotide sequence ID" value="NZ_SNWX01000023.1"/>
</dbReference>
<dbReference type="Proteomes" id="UP000295064">
    <property type="component" value="Unassembled WGS sequence"/>
</dbReference>
<dbReference type="AlphaFoldDB" id="A0A4R6LHW6"/>
<accession>A0A4R6LHW6</accession>
<dbReference type="InterPro" id="IPR000160">
    <property type="entry name" value="GGDEF_dom"/>
</dbReference>
<dbReference type="EMBL" id="SNWX01000023">
    <property type="protein sequence ID" value="TDO83505.1"/>
    <property type="molecule type" value="Genomic_DNA"/>
</dbReference>
<comment type="caution">
    <text evidence="3">The sequence shown here is derived from an EMBL/GenBank/DDBJ whole genome shotgun (WGS) entry which is preliminary data.</text>
</comment>
<gene>
    <name evidence="3" type="ORF">DFR79_12346</name>
</gene>
<sequence length="513" mass="60542">MKKFVFLSNRYYLMTLFLVIIIFFVFVSFNYYEKIDEEKFFLNKSLNRLESEVDIILNTYNIAADAVYNNVLNSTKLKRIVYYGWKFEDRRDNYRLYLKSELEPLYADLKKYYIRQLHFHFKDGTSFLRMQHPELYGDQLFGFRESVKYVNTEQKKFVGFEEGRIINGYRYIYPLSYKGEHIGSVELSLSFQAVTELLKNNFGGSKVFMIKNELVEEIALPVEQNKYKTSSTFENYSYDQEIYADLLQSDNEISLDIIKKINHKNKEELLARTDAEKSFIVSSRIDGNYYTASFINIRGIDGETKAYLISYQQSESLNFINQKFFTTIIISLIFLILTIILLTIIFSHNNKLRFLAHNDQLTGVSNRRDLTNILEKEYERSQRYNNTFSFIIFDIDHFKLINDNYGHNTGDRILKELSNLVQTNIRKSDYFGRWGGEEFVVIAPENNLQSAKKFAEKLRKEIDRYNFIEESNVTASFGVAEIAADENVDRLIKRADDALYRAKEKGRNRVEID</sequence>
<evidence type="ECO:0000313" key="4">
    <source>
        <dbReference type="Proteomes" id="UP000295064"/>
    </source>
</evidence>
<reference evidence="3 4" key="1">
    <citation type="submission" date="2019-03" db="EMBL/GenBank/DDBJ databases">
        <title>Subsurface microbial communities from deep shales in Ohio and West Virginia, USA.</title>
        <authorList>
            <person name="Wrighton K."/>
        </authorList>
    </citation>
    <scope>NUCLEOTIDE SEQUENCE [LARGE SCALE GENOMIC DNA]</scope>
    <source>
        <strain evidence="3 4">MA284_T2</strain>
    </source>
</reference>
<dbReference type="Pfam" id="PF14827">
    <property type="entry name" value="dCache_3"/>
    <property type="match status" value="1"/>
</dbReference>
<dbReference type="InterPro" id="IPR043128">
    <property type="entry name" value="Rev_trsase/Diguanyl_cyclase"/>
</dbReference>
<keyword evidence="1" id="KW-1133">Transmembrane helix</keyword>
<dbReference type="GO" id="GO:0052621">
    <property type="term" value="F:diguanylate cyclase activity"/>
    <property type="evidence" value="ECO:0007669"/>
    <property type="project" value="TreeGrafter"/>
</dbReference>
<evidence type="ECO:0000256" key="1">
    <source>
        <dbReference type="SAM" id="Phobius"/>
    </source>
</evidence>
<dbReference type="SMART" id="SM00267">
    <property type="entry name" value="GGDEF"/>
    <property type="match status" value="1"/>
</dbReference>
<dbReference type="NCBIfam" id="TIGR00254">
    <property type="entry name" value="GGDEF"/>
    <property type="match status" value="1"/>
</dbReference>
<organism evidence="3 4">
    <name type="scientific">Halanaerobium saccharolyticum</name>
    <dbReference type="NCBI Taxonomy" id="43595"/>
    <lineage>
        <taxon>Bacteria</taxon>
        <taxon>Bacillati</taxon>
        <taxon>Bacillota</taxon>
        <taxon>Clostridia</taxon>
        <taxon>Halanaerobiales</taxon>
        <taxon>Halanaerobiaceae</taxon>
        <taxon>Halanaerobium</taxon>
    </lineage>
</organism>